<dbReference type="PATRIC" id="fig|29343.3.peg.1134"/>
<keyword evidence="4" id="KW-1185">Reference proteome</keyword>
<keyword evidence="1" id="KW-0175">Coiled coil</keyword>
<keyword evidence="2" id="KW-0812">Transmembrane</keyword>
<feature type="transmembrane region" description="Helical" evidence="2">
    <location>
        <begin position="110"/>
        <end position="129"/>
    </location>
</feature>
<feature type="transmembrane region" description="Helical" evidence="2">
    <location>
        <begin position="30"/>
        <end position="48"/>
    </location>
</feature>
<dbReference type="STRING" id="29343.CCDG5_1076"/>
<gene>
    <name evidence="3" type="ORF">CCDG5_1076</name>
</gene>
<name>A0A078KP03_9FIRM</name>
<evidence type="ECO:0000313" key="3">
    <source>
        <dbReference type="EMBL" id="CDZ24193.1"/>
    </source>
</evidence>
<sequence length="218" mass="24013">MERNRTRIKEHSRQNTQLSKNVKRALLRQYLLFMVLVLAGILTGSIYINSAGVTKSALEGTGFFMQDLVSSEAASKGFLSLAVCSFFPSAALICISYMLGLCAVGFPFEFVIPILYGTFTGASMASIYIRFGAKGLLICLLFILPQALITVLAIIVASREGFKFSKQISHVILRGVQKNLTIMFRTYCFKYAICFVLAAIASIIQALSIILFSKIFLS</sequence>
<organism evidence="3 4">
    <name type="scientific">[Clostridium] cellulosi</name>
    <dbReference type="NCBI Taxonomy" id="29343"/>
    <lineage>
        <taxon>Bacteria</taxon>
        <taxon>Bacillati</taxon>
        <taxon>Bacillota</taxon>
        <taxon>Clostridia</taxon>
        <taxon>Eubacteriales</taxon>
        <taxon>Oscillospiraceae</taxon>
        <taxon>Oscillospiraceae incertae sedis</taxon>
    </lineage>
</organism>
<accession>A0A078KP03</accession>
<dbReference type="AlphaFoldDB" id="A0A078KP03"/>
<proteinExistence type="predicted"/>
<dbReference type="Proteomes" id="UP000032431">
    <property type="component" value="Chromosome I"/>
</dbReference>
<evidence type="ECO:0000256" key="1">
    <source>
        <dbReference type="SAM" id="Coils"/>
    </source>
</evidence>
<reference evidence="4" key="1">
    <citation type="submission" date="2014-07" db="EMBL/GenBank/DDBJ databases">
        <authorList>
            <person name="Wibberg D."/>
        </authorList>
    </citation>
    <scope>NUCLEOTIDE SEQUENCE [LARGE SCALE GENOMIC DNA]</scope>
    <source>
        <strain evidence="4">DG5</strain>
    </source>
</reference>
<dbReference type="Pfam" id="PF01944">
    <property type="entry name" value="SpoIIM"/>
    <property type="match status" value="1"/>
</dbReference>
<feature type="transmembrane region" description="Helical" evidence="2">
    <location>
        <begin position="188"/>
        <end position="212"/>
    </location>
</feature>
<dbReference type="KEGG" id="ccel:CCDG5_1076"/>
<feature type="transmembrane region" description="Helical" evidence="2">
    <location>
        <begin position="78"/>
        <end position="98"/>
    </location>
</feature>
<protein>
    <recommendedName>
        <fullName evidence="5">Stage II sporulation protein M</fullName>
    </recommendedName>
</protein>
<dbReference type="InterPro" id="IPR002798">
    <property type="entry name" value="SpoIIM-like"/>
</dbReference>
<keyword evidence="2" id="KW-0472">Membrane</keyword>
<evidence type="ECO:0008006" key="5">
    <source>
        <dbReference type="Google" id="ProtNLM"/>
    </source>
</evidence>
<feature type="coiled-coil region" evidence="1">
    <location>
        <begin position="1"/>
        <end position="28"/>
    </location>
</feature>
<evidence type="ECO:0000313" key="4">
    <source>
        <dbReference type="Proteomes" id="UP000032431"/>
    </source>
</evidence>
<dbReference type="HOGENOM" id="CLU_1265110_0_0_9"/>
<keyword evidence="2" id="KW-1133">Transmembrane helix</keyword>
<feature type="transmembrane region" description="Helical" evidence="2">
    <location>
        <begin position="135"/>
        <end position="157"/>
    </location>
</feature>
<dbReference type="EMBL" id="LM995447">
    <property type="protein sequence ID" value="CDZ24193.1"/>
    <property type="molecule type" value="Genomic_DNA"/>
</dbReference>
<evidence type="ECO:0000256" key="2">
    <source>
        <dbReference type="SAM" id="Phobius"/>
    </source>
</evidence>